<dbReference type="EMBL" id="BPQO01000010">
    <property type="protein sequence ID" value="GJD89174.1"/>
    <property type="molecule type" value="Genomic_DNA"/>
</dbReference>
<comment type="caution">
    <text evidence="1">The sequence shown here is derived from an EMBL/GenBank/DDBJ whole genome shotgun (WGS) entry which is preliminary data.</text>
</comment>
<name>A0AAV4ZMP8_9HYPH</name>
<sequence>MQKMMKAFSYGMIGAFVAGLGLTLWGSAGVLAGL</sequence>
<accession>A0AAV4ZMP8</accession>
<reference evidence="1" key="2">
    <citation type="submission" date="2021-08" db="EMBL/GenBank/DDBJ databases">
        <authorList>
            <person name="Tani A."/>
            <person name="Ola A."/>
            <person name="Ogura Y."/>
            <person name="Katsura K."/>
            <person name="Hayashi T."/>
        </authorList>
    </citation>
    <scope>NUCLEOTIDE SEQUENCE</scope>
    <source>
        <strain evidence="1">DSM 16372</strain>
    </source>
</reference>
<evidence type="ECO:0000313" key="1">
    <source>
        <dbReference type="EMBL" id="GJD89174.1"/>
    </source>
</evidence>
<proteinExistence type="predicted"/>
<evidence type="ECO:0000313" key="2">
    <source>
        <dbReference type="Proteomes" id="UP001055247"/>
    </source>
</evidence>
<gene>
    <name evidence="1" type="ORF">BHAOGJBA_2700</name>
</gene>
<dbReference type="Proteomes" id="UP001055247">
    <property type="component" value="Unassembled WGS sequence"/>
</dbReference>
<keyword evidence="2" id="KW-1185">Reference proteome</keyword>
<organism evidence="1 2">
    <name type="scientific">Methylobacterium hispanicum</name>
    <dbReference type="NCBI Taxonomy" id="270350"/>
    <lineage>
        <taxon>Bacteria</taxon>
        <taxon>Pseudomonadati</taxon>
        <taxon>Pseudomonadota</taxon>
        <taxon>Alphaproteobacteria</taxon>
        <taxon>Hyphomicrobiales</taxon>
        <taxon>Methylobacteriaceae</taxon>
        <taxon>Methylobacterium</taxon>
    </lineage>
</organism>
<reference evidence="1" key="1">
    <citation type="journal article" date="2016" name="Front. Microbiol.">
        <title>Genome Sequence of the Piezophilic, Mesophilic Sulfate-Reducing Bacterium Desulfovibrio indicus J2T.</title>
        <authorList>
            <person name="Cao J."/>
            <person name="Maignien L."/>
            <person name="Shao Z."/>
            <person name="Alain K."/>
            <person name="Jebbar M."/>
        </authorList>
    </citation>
    <scope>NUCLEOTIDE SEQUENCE</scope>
    <source>
        <strain evidence="1">DSM 16372</strain>
    </source>
</reference>
<protein>
    <submittedName>
        <fullName evidence="1">Uncharacterized protein</fullName>
    </submittedName>
</protein>
<dbReference type="AlphaFoldDB" id="A0AAV4ZMP8"/>